<keyword evidence="2" id="KW-1185">Reference proteome</keyword>
<protein>
    <submittedName>
        <fullName evidence="1">Uncharacterized protein</fullName>
    </submittedName>
</protein>
<proteinExistence type="predicted"/>
<name>A0A9P5NPN0_GYMJU</name>
<comment type="caution">
    <text evidence="1">The sequence shown here is derived from an EMBL/GenBank/DDBJ whole genome shotgun (WGS) entry which is preliminary data.</text>
</comment>
<sequence length="151" mass="17358">MFNSPAHSPIHFQALTSFSYLSRFQVRIRKTSDSYRCVYLASISLGDDSWKPSQPDRCCAPLANAVAFPIRFLRMRSPVTKKNEGFLSLIVPMNTSASHRIRIEDARTRLESKKHQWEDEILLARWNNHPPSPSHCSTCLELPTRAEYPLL</sequence>
<reference evidence="1" key="1">
    <citation type="submission" date="2020-11" db="EMBL/GenBank/DDBJ databases">
        <authorList>
            <consortium name="DOE Joint Genome Institute"/>
            <person name="Ahrendt S."/>
            <person name="Riley R."/>
            <person name="Andreopoulos W."/>
            <person name="LaButti K."/>
            <person name="Pangilinan J."/>
            <person name="Ruiz-duenas F.J."/>
            <person name="Barrasa J.M."/>
            <person name="Sanchez-Garcia M."/>
            <person name="Camarero S."/>
            <person name="Miyauchi S."/>
            <person name="Serrano A."/>
            <person name="Linde D."/>
            <person name="Babiker R."/>
            <person name="Drula E."/>
            <person name="Ayuso-Fernandez I."/>
            <person name="Pacheco R."/>
            <person name="Padilla G."/>
            <person name="Ferreira P."/>
            <person name="Barriuso J."/>
            <person name="Kellner H."/>
            <person name="Castanera R."/>
            <person name="Alfaro M."/>
            <person name="Ramirez L."/>
            <person name="Pisabarro A.G."/>
            <person name="Kuo A."/>
            <person name="Tritt A."/>
            <person name="Lipzen A."/>
            <person name="He G."/>
            <person name="Yan M."/>
            <person name="Ng V."/>
            <person name="Cullen D."/>
            <person name="Martin F."/>
            <person name="Rosso M.-N."/>
            <person name="Henrissat B."/>
            <person name="Hibbett D."/>
            <person name="Martinez A.T."/>
            <person name="Grigoriev I.V."/>
        </authorList>
    </citation>
    <scope>NUCLEOTIDE SEQUENCE</scope>
    <source>
        <strain evidence="1">AH 44721</strain>
    </source>
</reference>
<accession>A0A9P5NPN0</accession>
<organism evidence="1 2">
    <name type="scientific">Gymnopilus junonius</name>
    <name type="common">Spectacular rustgill mushroom</name>
    <name type="synonym">Gymnopilus spectabilis subsp. junonius</name>
    <dbReference type="NCBI Taxonomy" id="109634"/>
    <lineage>
        <taxon>Eukaryota</taxon>
        <taxon>Fungi</taxon>
        <taxon>Dikarya</taxon>
        <taxon>Basidiomycota</taxon>
        <taxon>Agaricomycotina</taxon>
        <taxon>Agaricomycetes</taxon>
        <taxon>Agaricomycetidae</taxon>
        <taxon>Agaricales</taxon>
        <taxon>Agaricineae</taxon>
        <taxon>Hymenogastraceae</taxon>
        <taxon>Gymnopilus</taxon>
    </lineage>
</organism>
<dbReference type="EMBL" id="JADNYJ010000037">
    <property type="protein sequence ID" value="KAF8902272.1"/>
    <property type="molecule type" value="Genomic_DNA"/>
</dbReference>
<dbReference type="AlphaFoldDB" id="A0A9P5NPN0"/>
<gene>
    <name evidence="1" type="ORF">CPB84DRAFT_876825</name>
</gene>
<evidence type="ECO:0000313" key="1">
    <source>
        <dbReference type="EMBL" id="KAF8902272.1"/>
    </source>
</evidence>
<evidence type="ECO:0000313" key="2">
    <source>
        <dbReference type="Proteomes" id="UP000724874"/>
    </source>
</evidence>
<dbReference type="Proteomes" id="UP000724874">
    <property type="component" value="Unassembled WGS sequence"/>
</dbReference>